<name>A0A6A6NRL6_9PEZI</name>
<protein>
    <recommendedName>
        <fullName evidence="4">Ubiquitin-like domain-containing protein</fullName>
    </recommendedName>
</protein>
<dbReference type="Proteomes" id="UP000799766">
    <property type="component" value="Unassembled WGS sequence"/>
</dbReference>
<feature type="region of interest" description="Disordered" evidence="1">
    <location>
        <begin position="89"/>
        <end position="119"/>
    </location>
</feature>
<dbReference type="EMBL" id="MU001692">
    <property type="protein sequence ID" value="KAF2454218.1"/>
    <property type="molecule type" value="Genomic_DNA"/>
</dbReference>
<evidence type="ECO:0000313" key="3">
    <source>
        <dbReference type="Proteomes" id="UP000799766"/>
    </source>
</evidence>
<evidence type="ECO:0000256" key="1">
    <source>
        <dbReference type="SAM" id="MobiDB-lite"/>
    </source>
</evidence>
<evidence type="ECO:0008006" key="4">
    <source>
        <dbReference type="Google" id="ProtNLM"/>
    </source>
</evidence>
<gene>
    <name evidence="2" type="ORF">BDY21DRAFT_107260</name>
</gene>
<keyword evidence="3" id="KW-1185">Reference proteome</keyword>
<proteinExistence type="predicted"/>
<evidence type="ECO:0000313" key="2">
    <source>
        <dbReference type="EMBL" id="KAF2454218.1"/>
    </source>
</evidence>
<organism evidence="2 3">
    <name type="scientific">Lineolata rhizophorae</name>
    <dbReference type="NCBI Taxonomy" id="578093"/>
    <lineage>
        <taxon>Eukaryota</taxon>
        <taxon>Fungi</taxon>
        <taxon>Dikarya</taxon>
        <taxon>Ascomycota</taxon>
        <taxon>Pezizomycotina</taxon>
        <taxon>Dothideomycetes</taxon>
        <taxon>Dothideomycetes incertae sedis</taxon>
        <taxon>Lineolatales</taxon>
        <taxon>Lineolataceae</taxon>
        <taxon>Lineolata</taxon>
    </lineage>
</organism>
<dbReference type="OrthoDB" id="417450at2759"/>
<feature type="region of interest" description="Disordered" evidence="1">
    <location>
        <begin position="1"/>
        <end position="23"/>
    </location>
</feature>
<sequence length="317" mass="34871">MALRGFATRSSSPPANLRPLRPRTERCVHKQKLSSCQRKGTALCCACYGKKRNRGGPQPSGVDAITLAGSECLVEDYCPHCRAYWKGRHGVQTRPNPPRPSATYQMESTATSVPPGSSGAEKIVECDLPSPWSSSWPKTAIESGKLTIGMIREQAAKKFGADDPSVIRLTHARRSGDKPFIPLLDDSMTARAAGLAPQSELLVGWKDSLVLEDIQPRKLFSEKFTMRVPGFHKGEAKLGLLRILVARHLNLPHERMVALYSPRGGLLEDDKALIDEDNLGYDGPRTPVTKRKVCWPRGRNTSTLEVGPKRTINTPLT</sequence>
<feature type="compositionally biased region" description="Polar residues" evidence="1">
    <location>
        <begin position="102"/>
        <end position="115"/>
    </location>
</feature>
<accession>A0A6A6NRL6</accession>
<dbReference type="AlphaFoldDB" id="A0A6A6NRL6"/>
<reference evidence="2" key="1">
    <citation type="journal article" date="2020" name="Stud. Mycol.">
        <title>101 Dothideomycetes genomes: a test case for predicting lifestyles and emergence of pathogens.</title>
        <authorList>
            <person name="Haridas S."/>
            <person name="Albert R."/>
            <person name="Binder M."/>
            <person name="Bloem J."/>
            <person name="Labutti K."/>
            <person name="Salamov A."/>
            <person name="Andreopoulos B."/>
            <person name="Baker S."/>
            <person name="Barry K."/>
            <person name="Bills G."/>
            <person name="Bluhm B."/>
            <person name="Cannon C."/>
            <person name="Castanera R."/>
            <person name="Culley D."/>
            <person name="Daum C."/>
            <person name="Ezra D."/>
            <person name="Gonzalez J."/>
            <person name="Henrissat B."/>
            <person name="Kuo A."/>
            <person name="Liang C."/>
            <person name="Lipzen A."/>
            <person name="Lutzoni F."/>
            <person name="Magnuson J."/>
            <person name="Mondo S."/>
            <person name="Nolan M."/>
            <person name="Ohm R."/>
            <person name="Pangilinan J."/>
            <person name="Park H.-J."/>
            <person name="Ramirez L."/>
            <person name="Alfaro M."/>
            <person name="Sun H."/>
            <person name="Tritt A."/>
            <person name="Yoshinaga Y."/>
            <person name="Zwiers L.-H."/>
            <person name="Turgeon B."/>
            <person name="Goodwin S."/>
            <person name="Spatafora J."/>
            <person name="Crous P."/>
            <person name="Grigoriev I."/>
        </authorList>
    </citation>
    <scope>NUCLEOTIDE SEQUENCE</scope>
    <source>
        <strain evidence="2">ATCC 16933</strain>
    </source>
</reference>